<dbReference type="InterPro" id="IPR052155">
    <property type="entry name" value="Biofilm_reg_signaling"/>
</dbReference>
<dbReference type="InterPro" id="IPR001633">
    <property type="entry name" value="EAL_dom"/>
</dbReference>
<evidence type="ECO:0000313" key="9">
    <source>
        <dbReference type="Proteomes" id="UP000033633"/>
    </source>
</evidence>
<feature type="domain" description="GGDEF" evidence="7">
    <location>
        <begin position="279"/>
        <end position="412"/>
    </location>
</feature>
<dbReference type="FunFam" id="3.20.20.450:FF:000001">
    <property type="entry name" value="Cyclic di-GMP phosphodiesterase yahA"/>
    <property type="match status" value="1"/>
</dbReference>
<dbReference type="PROSITE" id="PS50883">
    <property type="entry name" value="EAL"/>
    <property type="match status" value="1"/>
</dbReference>
<dbReference type="InterPro" id="IPR013656">
    <property type="entry name" value="PAS_4"/>
</dbReference>
<dbReference type="SUPFAM" id="SSF55785">
    <property type="entry name" value="PYP-like sensor domain (PAS domain)"/>
    <property type="match status" value="2"/>
</dbReference>
<dbReference type="NCBIfam" id="TIGR00254">
    <property type="entry name" value="GGDEF"/>
    <property type="match status" value="1"/>
</dbReference>
<accession>A0A0F5VI05</accession>
<dbReference type="Pfam" id="PF13426">
    <property type="entry name" value="PAS_9"/>
    <property type="match status" value="1"/>
</dbReference>
<dbReference type="RefSeq" id="WP_046219157.1">
    <property type="nucleotide sequence ID" value="NZ_JWYV01000001.1"/>
</dbReference>
<feature type="domain" description="EAL" evidence="6">
    <location>
        <begin position="421"/>
        <end position="675"/>
    </location>
</feature>
<dbReference type="STRING" id="265726.KY46_02270"/>
<evidence type="ECO:0000256" key="1">
    <source>
        <dbReference type="ARBA" id="ARBA00001946"/>
    </source>
</evidence>
<dbReference type="GO" id="GO:0071111">
    <property type="term" value="F:cyclic-guanylate-specific phosphodiesterase activity"/>
    <property type="evidence" value="ECO:0007669"/>
    <property type="project" value="UniProtKB-EC"/>
</dbReference>
<dbReference type="CDD" id="cd01949">
    <property type="entry name" value="GGDEF"/>
    <property type="match status" value="1"/>
</dbReference>
<dbReference type="Pfam" id="PF08448">
    <property type="entry name" value="PAS_4"/>
    <property type="match status" value="1"/>
</dbReference>
<comment type="caution">
    <text evidence="8">The sequence shown here is derived from an EMBL/GenBank/DDBJ whole genome shotgun (WGS) entry which is preliminary data.</text>
</comment>
<dbReference type="FunFam" id="3.30.70.270:FF:000001">
    <property type="entry name" value="Diguanylate cyclase domain protein"/>
    <property type="match status" value="1"/>
</dbReference>
<keyword evidence="3" id="KW-0973">c-di-GMP</keyword>
<feature type="domain" description="PAS" evidence="5">
    <location>
        <begin position="23"/>
        <end position="76"/>
    </location>
</feature>
<name>A0A0F5VI05_9GAMM</name>
<dbReference type="OrthoDB" id="1316910at2"/>
<dbReference type="PANTHER" id="PTHR44757:SF2">
    <property type="entry name" value="BIOFILM ARCHITECTURE MAINTENANCE PROTEIN MBAA"/>
    <property type="match status" value="1"/>
</dbReference>
<dbReference type="Gene3D" id="3.20.20.450">
    <property type="entry name" value="EAL domain"/>
    <property type="match status" value="1"/>
</dbReference>
<reference evidence="8 9" key="1">
    <citation type="submission" date="2014-12" db="EMBL/GenBank/DDBJ databases">
        <title>Mercury Reductase activity and rhizosphere competence traits in the genome of root associated Photobacterium halotolerans MELD1.</title>
        <authorList>
            <person name="Mathew D.C."/>
            <person name="Huang C.-C."/>
        </authorList>
    </citation>
    <scope>NUCLEOTIDE SEQUENCE [LARGE SCALE GENOMIC DNA]</scope>
    <source>
        <strain evidence="8 9">MELD1</strain>
    </source>
</reference>
<dbReference type="Gene3D" id="3.30.70.270">
    <property type="match status" value="1"/>
</dbReference>
<evidence type="ECO:0000313" key="8">
    <source>
        <dbReference type="EMBL" id="KKD01811.1"/>
    </source>
</evidence>
<dbReference type="InterPro" id="IPR035919">
    <property type="entry name" value="EAL_sf"/>
</dbReference>
<dbReference type="EC" id="3.1.4.52" evidence="2"/>
<dbReference type="PATRIC" id="fig|265726.11.peg.492"/>
<dbReference type="PROSITE" id="PS50887">
    <property type="entry name" value="GGDEF"/>
    <property type="match status" value="1"/>
</dbReference>
<dbReference type="SUPFAM" id="SSF55073">
    <property type="entry name" value="Nucleotide cyclase"/>
    <property type="match status" value="1"/>
</dbReference>
<dbReference type="Pfam" id="PF00563">
    <property type="entry name" value="EAL"/>
    <property type="match status" value="1"/>
</dbReference>
<gene>
    <name evidence="8" type="ORF">KY46_02270</name>
</gene>
<dbReference type="CDD" id="cd00130">
    <property type="entry name" value="PAS"/>
    <property type="match status" value="1"/>
</dbReference>
<dbReference type="PANTHER" id="PTHR44757">
    <property type="entry name" value="DIGUANYLATE CYCLASE DGCP"/>
    <property type="match status" value="1"/>
</dbReference>
<evidence type="ECO:0000256" key="4">
    <source>
        <dbReference type="ARBA" id="ARBA00051114"/>
    </source>
</evidence>
<dbReference type="SMART" id="SM00091">
    <property type="entry name" value="PAS"/>
    <property type="match status" value="2"/>
</dbReference>
<dbReference type="GO" id="GO:0071732">
    <property type="term" value="P:cellular response to nitric oxide"/>
    <property type="evidence" value="ECO:0007669"/>
    <property type="project" value="UniProtKB-ARBA"/>
</dbReference>
<dbReference type="Gene3D" id="3.30.450.20">
    <property type="entry name" value="PAS domain"/>
    <property type="match status" value="1"/>
</dbReference>
<dbReference type="Pfam" id="PF00990">
    <property type="entry name" value="GGDEF"/>
    <property type="match status" value="1"/>
</dbReference>
<dbReference type="PROSITE" id="PS50112">
    <property type="entry name" value="PAS"/>
    <property type="match status" value="1"/>
</dbReference>
<proteinExistence type="predicted"/>
<dbReference type="SMART" id="SM00267">
    <property type="entry name" value="GGDEF"/>
    <property type="match status" value="1"/>
</dbReference>
<sequence length="679" mass="76723">MPTEFINNWFFQLTGNSPFLFAILDKQHHYVAVNQHYCQLSGLSREELVGRRDSDILGETFYHTLQPYYERALNGEFAEGDVILNEHRHHTCLHFCVSPLRDETGQITGLALHAIDTSERLHLANAIAEREDHFNQLSQLMSDGCLLIERNLVLSANPIAAQLLGFASPDDMTGQDLGQLLIDSRNNRPFGEQLAGLSNGKAYHCLTSQLCPVENVLTLTLKDTQVVGSPASLVVLRQPQTAQVQPEQVEQLIHTDPLTGLYNRHGFSRRLEQMINRQTPLVMLYLDIDNFKNINDSLGHHIGDRVLQEISQRLRQLLPENAVIGHLGGDEFGILLPDPIHAEIGEQVSRKIIALVNQPFDLMHFSKHLACSIGMVNYPGNGSDARLLLQHADTAMYEAKNRGRNRLVTFDETMNKEARMRLWLEIELQKALQNKGLEVWYQPKVSARDFSIHGAEALVRWKHPIEGYISPAQFIPVAERSGLIEQLGQVVMKEVFTTVKFWKKQGMLQGRVAINLSPQQFGNPNLIQYVSDLQRTTGVNPDDITFELTESAMLGENEHTIQMLNAIKKLGFALSIDDFGTGYSSLSYLARFPLDELKIDRAFIKDLETVPKQLTLIENIINLGKSLNMSVVAEGVETQQQAALLSNLNCDYIQGFHFFRPLPKTDLETILMKNFRGRY</sequence>
<protein>
    <recommendedName>
        <fullName evidence="2">cyclic-guanylate-specific phosphodiesterase</fullName>
        <ecNumber evidence="2">3.1.4.52</ecNumber>
    </recommendedName>
</protein>
<dbReference type="InterPro" id="IPR043128">
    <property type="entry name" value="Rev_trsase/Diguanyl_cyclase"/>
</dbReference>
<dbReference type="NCBIfam" id="TIGR00229">
    <property type="entry name" value="sensory_box"/>
    <property type="match status" value="1"/>
</dbReference>
<dbReference type="InterPro" id="IPR000014">
    <property type="entry name" value="PAS"/>
</dbReference>
<evidence type="ECO:0000259" key="7">
    <source>
        <dbReference type="PROSITE" id="PS50887"/>
    </source>
</evidence>
<dbReference type="SMART" id="SM00052">
    <property type="entry name" value="EAL"/>
    <property type="match status" value="1"/>
</dbReference>
<evidence type="ECO:0000256" key="3">
    <source>
        <dbReference type="ARBA" id="ARBA00022636"/>
    </source>
</evidence>
<comment type="catalytic activity">
    <reaction evidence="4">
        <text>3',3'-c-di-GMP + H2O = 5'-phosphoguanylyl(3'-&gt;5')guanosine + H(+)</text>
        <dbReference type="Rhea" id="RHEA:24902"/>
        <dbReference type="ChEBI" id="CHEBI:15377"/>
        <dbReference type="ChEBI" id="CHEBI:15378"/>
        <dbReference type="ChEBI" id="CHEBI:58754"/>
        <dbReference type="ChEBI" id="CHEBI:58805"/>
        <dbReference type="EC" id="3.1.4.52"/>
    </reaction>
    <physiologicalReaction direction="left-to-right" evidence="4">
        <dbReference type="Rhea" id="RHEA:24903"/>
    </physiologicalReaction>
</comment>
<dbReference type="SUPFAM" id="SSF141868">
    <property type="entry name" value="EAL domain-like"/>
    <property type="match status" value="1"/>
</dbReference>
<dbReference type="InterPro" id="IPR035965">
    <property type="entry name" value="PAS-like_dom_sf"/>
</dbReference>
<dbReference type="Proteomes" id="UP000033633">
    <property type="component" value="Unassembled WGS sequence"/>
</dbReference>
<evidence type="ECO:0000256" key="2">
    <source>
        <dbReference type="ARBA" id="ARBA00012282"/>
    </source>
</evidence>
<dbReference type="InterPro" id="IPR029787">
    <property type="entry name" value="Nucleotide_cyclase"/>
</dbReference>
<organism evidence="8 9">
    <name type="scientific">Photobacterium halotolerans</name>
    <dbReference type="NCBI Taxonomy" id="265726"/>
    <lineage>
        <taxon>Bacteria</taxon>
        <taxon>Pseudomonadati</taxon>
        <taxon>Pseudomonadota</taxon>
        <taxon>Gammaproteobacteria</taxon>
        <taxon>Vibrionales</taxon>
        <taxon>Vibrionaceae</taxon>
        <taxon>Photobacterium</taxon>
    </lineage>
</organism>
<dbReference type="InterPro" id="IPR000160">
    <property type="entry name" value="GGDEF_dom"/>
</dbReference>
<keyword evidence="9" id="KW-1185">Reference proteome</keyword>
<evidence type="ECO:0000259" key="5">
    <source>
        <dbReference type="PROSITE" id="PS50112"/>
    </source>
</evidence>
<dbReference type="CDD" id="cd01948">
    <property type="entry name" value="EAL"/>
    <property type="match status" value="1"/>
</dbReference>
<dbReference type="EMBL" id="JWYV01000001">
    <property type="protein sequence ID" value="KKD01811.1"/>
    <property type="molecule type" value="Genomic_DNA"/>
</dbReference>
<evidence type="ECO:0000259" key="6">
    <source>
        <dbReference type="PROSITE" id="PS50883"/>
    </source>
</evidence>
<comment type="cofactor">
    <cofactor evidence="1">
        <name>Mg(2+)</name>
        <dbReference type="ChEBI" id="CHEBI:18420"/>
    </cofactor>
</comment>
<dbReference type="AlphaFoldDB" id="A0A0F5VI05"/>